<protein>
    <recommendedName>
        <fullName evidence="5">Outer membrane protein beta-barrel domain-containing protein</fullName>
    </recommendedName>
</protein>
<dbReference type="SUPFAM" id="SSF56925">
    <property type="entry name" value="OMPA-like"/>
    <property type="match status" value="1"/>
</dbReference>
<dbReference type="Proteomes" id="UP001179181">
    <property type="component" value="Unassembled WGS sequence"/>
</dbReference>
<reference evidence="3 4" key="1">
    <citation type="submission" date="2020-03" db="EMBL/GenBank/DDBJ databases">
        <title>Genomic Encyclopedia of Type Strains, Phase IV (KMG-IV): sequencing the most valuable type-strain genomes for metagenomic binning, comparative biology and taxonomic classification.</title>
        <authorList>
            <person name="Goeker M."/>
        </authorList>
    </citation>
    <scope>NUCLEOTIDE SEQUENCE [LARGE SCALE GENOMIC DNA]</scope>
    <source>
        <strain evidence="3 4">DSM 102865</strain>
    </source>
</reference>
<dbReference type="EMBL" id="JAASQJ010000001">
    <property type="protein sequence ID" value="NIJ50956.1"/>
    <property type="molecule type" value="Genomic_DNA"/>
</dbReference>
<sequence>MMDPSGINNFEDQWRKALNEASEPPPPSVWQGIEARLEEDSERGLVLPLWWQSRKLWYAAASIAALLIVGAGVWFSGSDVNDQKINTIAANERGLRLKNDKQTSDAEKSSAVSPQKEERLAEGKVLENVGLVPKNTDEVATKGQTNPFKNSKEGVSIFEGGKNSFNKIDNDPDNLPSSVIRGEATRLQQIESMEQTITATLLASRPYSELDVHVQKRYVFFKPEVESENPTKLTGHKEYWAGLGLMPASFNPDLKVKEAPIGFANQTVSDKKSVSGSSEAGASYAVQTQGGMRISKHWSVELGVSYLKGNSDYQGGGYLLNANNSKSANVLENALAGLAPSSSPIATDKNYNFANTGSIYVDVSKKVSNNYQFLQLPVQAGFTINPDKKLSYSVLGGMMANFFLSNDLESASGEIITTTASDEIYRSMNWAATTGLRFNYKLSAKWKASLTGSYQKAISSGFKSNQSLDTHPYLYGVSWGVRYSF</sequence>
<name>A0ABX0UD66_9BACT</name>
<feature type="compositionally biased region" description="Basic and acidic residues" evidence="1">
    <location>
        <begin position="99"/>
        <end position="108"/>
    </location>
</feature>
<evidence type="ECO:0000256" key="2">
    <source>
        <dbReference type="SAM" id="Phobius"/>
    </source>
</evidence>
<keyword evidence="4" id="KW-1185">Reference proteome</keyword>
<gene>
    <name evidence="3" type="ORF">FHS68_000112</name>
</gene>
<evidence type="ECO:0000313" key="4">
    <source>
        <dbReference type="Proteomes" id="UP001179181"/>
    </source>
</evidence>
<keyword evidence="2" id="KW-1133">Transmembrane helix</keyword>
<keyword evidence="2" id="KW-0472">Membrane</keyword>
<evidence type="ECO:0000313" key="3">
    <source>
        <dbReference type="EMBL" id="NIJ50956.1"/>
    </source>
</evidence>
<feature type="transmembrane region" description="Helical" evidence="2">
    <location>
        <begin position="56"/>
        <end position="75"/>
    </location>
</feature>
<evidence type="ECO:0008006" key="5">
    <source>
        <dbReference type="Google" id="ProtNLM"/>
    </source>
</evidence>
<proteinExistence type="predicted"/>
<comment type="caution">
    <text evidence="3">The sequence shown here is derived from an EMBL/GenBank/DDBJ whole genome shotgun (WGS) entry which is preliminary data.</text>
</comment>
<keyword evidence="2" id="KW-0812">Transmembrane</keyword>
<dbReference type="RefSeq" id="WP_229211727.1">
    <property type="nucleotide sequence ID" value="NZ_JAASQJ010000001.1"/>
</dbReference>
<accession>A0ABX0UD66</accession>
<evidence type="ECO:0000256" key="1">
    <source>
        <dbReference type="SAM" id="MobiDB-lite"/>
    </source>
</evidence>
<dbReference type="InterPro" id="IPR011250">
    <property type="entry name" value="OMP/PagP_B-barrel"/>
</dbReference>
<organism evidence="3 4">
    <name type="scientific">Dyadobacter arcticus</name>
    <dbReference type="NCBI Taxonomy" id="1078754"/>
    <lineage>
        <taxon>Bacteria</taxon>
        <taxon>Pseudomonadati</taxon>
        <taxon>Bacteroidota</taxon>
        <taxon>Cytophagia</taxon>
        <taxon>Cytophagales</taxon>
        <taxon>Spirosomataceae</taxon>
        <taxon>Dyadobacter</taxon>
    </lineage>
</organism>
<feature type="region of interest" description="Disordered" evidence="1">
    <location>
        <begin position="99"/>
        <end position="119"/>
    </location>
</feature>